<keyword evidence="4" id="KW-1185">Reference proteome</keyword>
<keyword evidence="2" id="KW-1133">Transmembrane helix</keyword>
<keyword evidence="2" id="KW-0472">Membrane</keyword>
<evidence type="ECO:0000256" key="2">
    <source>
        <dbReference type="SAM" id="Phobius"/>
    </source>
</evidence>
<protein>
    <submittedName>
        <fullName evidence="3">Uncharacterized protein</fullName>
    </submittedName>
</protein>
<name>A0ABV7UJT4_9HYPH</name>
<evidence type="ECO:0000256" key="1">
    <source>
        <dbReference type="SAM" id="MobiDB-lite"/>
    </source>
</evidence>
<comment type="caution">
    <text evidence="3">The sequence shown here is derived from an EMBL/GenBank/DDBJ whole genome shotgun (WGS) entry which is preliminary data.</text>
</comment>
<dbReference type="Proteomes" id="UP001595704">
    <property type="component" value="Unassembled WGS sequence"/>
</dbReference>
<evidence type="ECO:0000313" key="4">
    <source>
        <dbReference type="Proteomes" id="UP001595704"/>
    </source>
</evidence>
<organism evidence="3 4">
    <name type="scientific">Camelimonas fluminis</name>
    <dbReference type="NCBI Taxonomy" id="1576911"/>
    <lineage>
        <taxon>Bacteria</taxon>
        <taxon>Pseudomonadati</taxon>
        <taxon>Pseudomonadota</taxon>
        <taxon>Alphaproteobacteria</taxon>
        <taxon>Hyphomicrobiales</taxon>
        <taxon>Chelatococcaceae</taxon>
        <taxon>Camelimonas</taxon>
    </lineage>
</organism>
<reference evidence="4" key="1">
    <citation type="journal article" date="2019" name="Int. J. Syst. Evol. Microbiol.">
        <title>The Global Catalogue of Microorganisms (GCM) 10K type strain sequencing project: providing services to taxonomists for standard genome sequencing and annotation.</title>
        <authorList>
            <consortium name="The Broad Institute Genomics Platform"/>
            <consortium name="The Broad Institute Genome Sequencing Center for Infectious Disease"/>
            <person name="Wu L."/>
            <person name="Ma J."/>
        </authorList>
    </citation>
    <scope>NUCLEOTIDE SEQUENCE [LARGE SCALE GENOMIC DNA]</scope>
    <source>
        <strain evidence="4">KCTC 42282</strain>
    </source>
</reference>
<evidence type="ECO:0000313" key="3">
    <source>
        <dbReference type="EMBL" id="MFC3638324.1"/>
    </source>
</evidence>
<sequence length="555" mass="61642">MAVKIKNRVYLAAAAEGLALYNLPSLGLPTFTTSIMAATGITGAAGVALGFAGAVVLWHVAMKATSRQAPRLLTALGHAPIKLARRAGQMAPLTKDSFHRVSAAIFPDRLTFPGSDVQRHNPSPFDGDPLKNAMADLAQSKASITNLIVNEADYRRFMDTLTERGIKVIDLDGAEERAKREARLPFESPALAFSEIARTEDQDGGMTPEAAEELIDRLSKTQGVDPETKKALLAYIEASLEPFTRETETEIARLDNRRLNAEPALLELDNKILQRLRLNEDIAAALEKAGVLQDPAETLRNISHSVERHGLDKTLATLKESPESLLNPIRETRRHETPERSRELNARLLTKHPEIAEAVTIYVQNIGANSADAQQARQVKELRDRQSQADMRIEERERSIDRIKRRIERECAWIEPDIKRKIMRESIAKLVEADPIPVRKKESAVIGEASREITEAKRSTKTDIADISRIMKNADEIKSSSTKFAKITEAAHANLAASAYIAQTTRGTRLPLYAAEFDAKILPKLEKEIQFQARQASLERAEKQRNKSRTAGIDR</sequence>
<gene>
    <name evidence="3" type="ORF">ACFONL_13230</name>
</gene>
<feature type="transmembrane region" description="Helical" evidence="2">
    <location>
        <begin position="35"/>
        <end position="61"/>
    </location>
</feature>
<accession>A0ABV7UJT4</accession>
<keyword evidence="2" id="KW-0812">Transmembrane</keyword>
<dbReference type="RefSeq" id="WP_191320852.1">
    <property type="nucleotide sequence ID" value="NZ_BNCG01000027.1"/>
</dbReference>
<dbReference type="EMBL" id="JBHRYC010000065">
    <property type="protein sequence ID" value="MFC3638324.1"/>
    <property type="molecule type" value="Genomic_DNA"/>
</dbReference>
<proteinExistence type="predicted"/>
<feature type="region of interest" description="Disordered" evidence="1">
    <location>
        <begin position="536"/>
        <end position="555"/>
    </location>
</feature>